<sequence>MQLAGSSWHLLLAFACLLWLDLDTLGRTIAKACLTVVFGKPLANELVTKHLSLFAGPRESG</sequence>
<reference evidence="1" key="1">
    <citation type="submission" date="2021-02" db="EMBL/GenBank/DDBJ databases">
        <authorList>
            <person name="Cremers G."/>
            <person name="Picone N."/>
        </authorList>
    </citation>
    <scope>NUCLEOTIDE SEQUENCE</scope>
    <source>
        <strain evidence="1">PQ17</strain>
    </source>
</reference>
<organism evidence="1 2">
    <name type="scientific">Candidatus Methylacidithermus pantelleriae</name>
    <dbReference type="NCBI Taxonomy" id="2744239"/>
    <lineage>
        <taxon>Bacteria</taxon>
        <taxon>Pseudomonadati</taxon>
        <taxon>Verrucomicrobiota</taxon>
        <taxon>Methylacidiphilae</taxon>
        <taxon>Methylacidiphilales</taxon>
        <taxon>Methylacidiphilaceae</taxon>
        <taxon>Candidatus Methylacidithermus</taxon>
    </lineage>
</organism>
<gene>
    <name evidence="1" type="ORF">MPNT_450009</name>
</gene>
<dbReference type="Proteomes" id="UP000663859">
    <property type="component" value="Unassembled WGS sequence"/>
</dbReference>
<accession>A0A8J2BME3</accession>
<evidence type="ECO:0000313" key="1">
    <source>
        <dbReference type="EMBL" id="CAF0701997.1"/>
    </source>
</evidence>
<protein>
    <submittedName>
        <fullName evidence="1">Uncharacterized protein</fullName>
    </submittedName>
</protein>
<evidence type="ECO:0000313" key="2">
    <source>
        <dbReference type="Proteomes" id="UP000663859"/>
    </source>
</evidence>
<comment type="caution">
    <text evidence="1">The sequence shown here is derived from an EMBL/GenBank/DDBJ whole genome shotgun (WGS) entry which is preliminary data.</text>
</comment>
<name>A0A8J2BME3_9BACT</name>
<dbReference type="EMBL" id="CAJNOB010000040">
    <property type="protein sequence ID" value="CAF0701997.1"/>
    <property type="molecule type" value="Genomic_DNA"/>
</dbReference>
<keyword evidence="2" id="KW-1185">Reference proteome</keyword>
<proteinExistence type="predicted"/>
<dbReference type="AlphaFoldDB" id="A0A8J2BME3"/>